<keyword evidence="8" id="KW-1185">Reference proteome</keyword>
<feature type="region of interest" description="Disordered" evidence="5">
    <location>
        <begin position="1"/>
        <end position="20"/>
    </location>
</feature>
<name>A0A7M5X1H0_9CNID</name>
<accession>A0A7M5X1H0</accession>
<reference evidence="7" key="1">
    <citation type="submission" date="2021-01" db="UniProtKB">
        <authorList>
            <consortium name="EnsemblMetazoa"/>
        </authorList>
    </citation>
    <scope>IDENTIFICATION</scope>
</reference>
<dbReference type="InterPro" id="IPR050403">
    <property type="entry name" value="Myosin_RLC"/>
</dbReference>
<keyword evidence="3" id="KW-0455">Luminescence</keyword>
<dbReference type="GO" id="GO:0005509">
    <property type="term" value="F:calcium ion binding"/>
    <property type="evidence" value="ECO:0007669"/>
    <property type="project" value="InterPro"/>
</dbReference>
<evidence type="ECO:0000256" key="2">
    <source>
        <dbReference type="ARBA" id="ARBA00022737"/>
    </source>
</evidence>
<evidence type="ECO:0000256" key="1">
    <source>
        <dbReference type="ARBA" id="ARBA00007828"/>
    </source>
</evidence>
<evidence type="ECO:0000256" key="5">
    <source>
        <dbReference type="SAM" id="MobiDB-lite"/>
    </source>
</evidence>
<dbReference type="SUPFAM" id="SSF47473">
    <property type="entry name" value="EF-hand"/>
    <property type="match status" value="1"/>
</dbReference>
<evidence type="ECO:0000256" key="3">
    <source>
        <dbReference type="ARBA" id="ARBA00023223"/>
    </source>
</evidence>
<dbReference type="InterPro" id="IPR002048">
    <property type="entry name" value="EF_hand_dom"/>
</dbReference>
<proteinExistence type="inferred from homology"/>
<dbReference type="AlphaFoldDB" id="A0A7M5X1H0"/>
<dbReference type="OrthoDB" id="429467at2759"/>
<dbReference type="GO" id="GO:0008218">
    <property type="term" value="P:bioluminescence"/>
    <property type="evidence" value="ECO:0007669"/>
    <property type="project" value="UniProtKB-KW"/>
</dbReference>
<dbReference type="Proteomes" id="UP000594262">
    <property type="component" value="Unplaced"/>
</dbReference>
<dbReference type="PROSITE" id="PS50222">
    <property type="entry name" value="EF_HAND_2"/>
    <property type="match status" value="1"/>
</dbReference>
<dbReference type="Gene3D" id="1.10.238.10">
    <property type="entry name" value="EF-hand"/>
    <property type="match status" value="2"/>
</dbReference>
<sequence length="171" mass="19574">MDPRTKRRLNSQKRRDRRRTTNVFAKLSQEKIQTYKEIFTMLDGDADSIISKKDLSTMFTSLGMTDMTEQKINEMIAESSGTLNFTAFLAMFAQMTCDMDSDETIRNAFLVLDNGNGVCDAIEFQHLLVTYGNDRLSHDETQNIMRNIPVDVNGMMDVKQASKLFTFNEAE</sequence>
<comment type="similarity">
    <text evidence="1">Belongs to the aequorin family.</text>
</comment>
<dbReference type="InterPro" id="IPR011992">
    <property type="entry name" value="EF-hand-dom_pair"/>
</dbReference>
<dbReference type="PANTHER" id="PTHR23049">
    <property type="entry name" value="MYOSIN REGULATORY LIGHT CHAIN 2"/>
    <property type="match status" value="1"/>
</dbReference>
<evidence type="ECO:0000313" key="7">
    <source>
        <dbReference type="EnsemblMetazoa" id="CLYHEMP016105.1"/>
    </source>
</evidence>
<evidence type="ECO:0000256" key="4">
    <source>
        <dbReference type="ARBA" id="ARBA00023262"/>
    </source>
</evidence>
<dbReference type="EnsemblMetazoa" id="CLYHEMT016105.1">
    <property type="protein sequence ID" value="CLYHEMP016105.1"/>
    <property type="gene ID" value="CLYHEMG016105"/>
</dbReference>
<evidence type="ECO:0000259" key="6">
    <source>
        <dbReference type="PROSITE" id="PS50222"/>
    </source>
</evidence>
<keyword evidence="4" id="KW-0599">Photoprotein</keyword>
<protein>
    <recommendedName>
        <fullName evidence="6">EF-hand domain-containing protein</fullName>
    </recommendedName>
</protein>
<feature type="domain" description="EF-hand" evidence="6">
    <location>
        <begin position="30"/>
        <end position="65"/>
    </location>
</feature>
<organism evidence="7 8">
    <name type="scientific">Clytia hemisphaerica</name>
    <dbReference type="NCBI Taxonomy" id="252671"/>
    <lineage>
        <taxon>Eukaryota</taxon>
        <taxon>Metazoa</taxon>
        <taxon>Cnidaria</taxon>
        <taxon>Hydrozoa</taxon>
        <taxon>Hydroidolina</taxon>
        <taxon>Leptothecata</taxon>
        <taxon>Obeliida</taxon>
        <taxon>Clytiidae</taxon>
        <taxon>Clytia</taxon>
    </lineage>
</organism>
<evidence type="ECO:0000313" key="8">
    <source>
        <dbReference type="Proteomes" id="UP000594262"/>
    </source>
</evidence>
<keyword evidence="2" id="KW-0677">Repeat</keyword>
<dbReference type="FunFam" id="1.10.238.10:FF:000001">
    <property type="entry name" value="Calmodulin 1"/>
    <property type="match status" value="1"/>
</dbReference>
<dbReference type="RefSeq" id="XP_066931221.1">
    <property type="nucleotide sequence ID" value="XM_067075120.1"/>
</dbReference>
<dbReference type="GeneID" id="136818890"/>